<organism evidence="1">
    <name type="scientific">Rheinheimera sp. BAL341</name>
    <dbReference type="NCBI Taxonomy" id="1708203"/>
    <lineage>
        <taxon>Bacteria</taxon>
        <taxon>Pseudomonadati</taxon>
        <taxon>Pseudomonadota</taxon>
        <taxon>Gammaproteobacteria</taxon>
        <taxon>Chromatiales</taxon>
        <taxon>Chromatiaceae</taxon>
        <taxon>Rheinheimera</taxon>
    </lineage>
</organism>
<reference evidence="1" key="1">
    <citation type="submission" date="2019-04" db="EMBL/GenBank/DDBJ databases">
        <authorList>
            <person name="Brambilla D."/>
        </authorList>
    </citation>
    <scope>NUCLEOTIDE SEQUENCE</scope>
    <source>
        <strain evidence="1">BAL1</strain>
    </source>
</reference>
<gene>
    <name evidence="1" type="ORF">BAL341_011</name>
</gene>
<protein>
    <submittedName>
        <fullName evidence="1">Uncharacterized protein</fullName>
    </submittedName>
</protein>
<evidence type="ECO:0000313" key="1">
    <source>
        <dbReference type="EMBL" id="VHN99592.1"/>
    </source>
</evidence>
<name>A0A486XFH2_9GAMM</name>
<dbReference type="AlphaFoldDB" id="A0A486XFH2"/>
<accession>A0A486XFH2</accession>
<sequence>MNDELKSKILSASEWLTFNDLSKQLNKDINQVMHLVEQWVNENSLFVIEHNQDILIPAYALDASGRPNPAIKNALTIFKGKKSAWVIAAWFASINGWLGGITPIDAISSNPDGITNAAMAEIAAAEHA</sequence>
<dbReference type="EMBL" id="CAAJGR010000046">
    <property type="protein sequence ID" value="VHN99592.1"/>
    <property type="molecule type" value="Genomic_DNA"/>
</dbReference>
<proteinExistence type="predicted"/>